<dbReference type="InterPro" id="IPR001216">
    <property type="entry name" value="P-phosphate_BS"/>
</dbReference>
<comment type="cofactor">
    <cofactor evidence="1">
        <name>pyridoxal 5'-phosphate</name>
        <dbReference type="ChEBI" id="CHEBI:597326"/>
    </cofactor>
</comment>
<dbReference type="SUPFAM" id="SSF53686">
    <property type="entry name" value="Tryptophan synthase beta subunit-like PLP-dependent enzymes"/>
    <property type="match status" value="1"/>
</dbReference>
<dbReference type="InterPro" id="IPR001926">
    <property type="entry name" value="TrpB-like_PALP"/>
</dbReference>
<dbReference type="FunFam" id="3.40.50.1100:FF:000003">
    <property type="entry name" value="Cystathionine beta-synthase"/>
    <property type="match status" value="1"/>
</dbReference>
<evidence type="ECO:0000256" key="3">
    <source>
        <dbReference type="ARBA" id="ARBA00022898"/>
    </source>
</evidence>
<dbReference type="CDD" id="cd01561">
    <property type="entry name" value="CBS_like"/>
    <property type="match status" value="1"/>
</dbReference>
<comment type="similarity">
    <text evidence="2">Belongs to the cysteine synthase/cystathionine beta-synthase family.</text>
</comment>
<accession>A0A7V5HNV4</accession>
<feature type="domain" description="Tryptophan synthase beta chain-like PALP" evidence="4">
    <location>
        <begin position="8"/>
        <end position="303"/>
    </location>
</feature>
<proteinExistence type="inferred from homology"/>
<dbReference type="FunFam" id="3.40.50.1100:FF:000118">
    <property type="entry name" value="Related to CYS4-cystathionine beta-synthase"/>
    <property type="match status" value="1"/>
</dbReference>
<evidence type="ECO:0000256" key="1">
    <source>
        <dbReference type="ARBA" id="ARBA00001933"/>
    </source>
</evidence>
<dbReference type="Proteomes" id="UP000886050">
    <property type="component" value="Unassembled WGS sequence"/>
</dbReference>
<keyword evidence="3" id="KW-0663">Pyridoxal phosphate</keyword>
<dbReference type="Pfam" id="PF00291">
    <property type="entry name" value="PALP"/>
    <property type="match status" value="1"/>
</dbReference>
<dbReference type="InterPro" id="IPR050214">
    <property type="entry name" value="Cys_Synth/Cystath_Beta-Synth"/>
</dbReference>
<evidence type="ECO:0000256" key="2">
    <source>
        <dbReference type="ARBA" id="ARBA00007103"/>
    </source>
</evidence>
<dbReference type="InterPro" id="IPR036052">
    <property type="entry name" value="TrpB-like_PALP_sf"/>
</dbReference>
<dbReference type="Gene3D" id="3.40.50.1100">
    <property type="match status" value="2"/>
</dbReference>
<dbReference type="AlphaFoldDB" id="A0A7V5HNV4"/>
<dbReference type="PROSITE" id="PS00901">
    <property type="entry name" value="CYS_SYNTHASE"/>
    <property type="match status" value="1"/>
</dbReference>
<protein>
    <submittedName>
        <fullName evidence="5">Cysteine synthase family protein</fullName>
    </submittedName>
</protein>
<name>A0A7V5HNV4_UNCW3</name>
<sequence length="330" mass="36050">MKYLESILEAIGNTPLVKLSKIVSPSRDKVLLAKAEFLNPGGSIKDRIAAYMIVKALERGDLKEGGTIVEATSGNTGVALAMYGAVKGFKVILTVTEKVSREKIDHLRALGAEVIICPGNAKHGSPESRNEVARKLAEVTPNAFYVNQHENMDNPMAHYETTAKEIWEDTEGKITHFVAGLGTGGSFTGIAKFLKERNQNIKCIAIDPVGSVFYDYFKTGRPGKYGEYEIEGLGDDAIIPTVDFSLVDDMIQVKDKDAFLMARRLAKEEGLFVGGSSGANVWGAIQVYKEAPPNSIIVTLLPDSGFKYLSKIYNNRWMKSKGYLDADSIS</sequence>
<evidence type="ECO:0000313" key="5">
    <source>
        <dbReference type="EMBL" id="HHF53380.1"/>
    </source>
</evidence>
<dbReference type="EMBL" id="DRTX01000168">
    <property type="protein sequence ID" value="HHF53380.1"/>
    <property type="molecule type" value="Genomic_DNA"/>
</dbReference>
<gene>
    <name evidence="5" type="ORF">ENL43_03340</name>
</gene>
<evidence type="ECO:0000259" key="4">
    <source>
        <dbReference type="Pfam" id="PF00291"/>
    </source>
</evidence>
<dbReference type="GO" id="GO:0006535">
    <property type="term" value="P:cysteine biosynthetic process from serine"/>
    <property type="evidence" value="ECO:0007669"/>
    <property type="project" value="InterPro"/>
</dbReference>
<comment type="caution">
    <text evidence="5">The sequence shown here is derived from an EMBL/GenBank/DDBJ whole genome shotgun (WGS) entry which is preliminary data.</text>
</comment>
<organism evidence="5">
    <name type="scientific">candidate division WOR-3 bacterium</name>
    <dbReference type="NCBI Taxonomy" id="2052148"/>
    <lineage>
        <taxon>Bacteria</taxon>
        <taxon>Bacteria division WOR-3</taxon>
    </lineage>
</organism>
<dbReference type="PANTHER" id="PTHR10314">
    <property type="entry name" value="CYSTATHIONINE BETA-SYNTHASE"/>
    <property type="match status" value="1"/>
</dbReference>
<dbReference type="GO" id="GO:0016765">
    <property type="term" value="F:transferase activity, transferring alkyl or aryl (other than methyl) groups"/>
    <property type="evidence" value="ECO:0007669"/>
    <property type="project" value="UniProtKB-ARBA"/>
</dbReference>
<reference evidence="5" key="1">
    <citation type="journal article" date="2020" name="mSystems">
        <title>Genome- and Community-Level Interaction Insights into Carbon Utilization and Element Cycling Functions of Hydrothermarchaeota in Hydrothermal Sediment.</title>
        <authorList>
            <person name="Zhou Z."/>
            <person name="Liu Y."/>
            <person name="Xu W."/>
            <person name="Pan J."/>
            <person name="Luo Z.H."/>
            <person name="Li M."/>
        </authorList>
    </citation>
    <scope>NUCLEOTIDE SEQUENCE [LARGE SCALE GENOMIC DNA]</scope>
    <source>
        <strain evidence="5">HyVt-96</strain>
    </source>
</reference>